<keyword evidence="7" id="KW-0548">Nucleotidyltransferase</keyword>
<keyword evidence="5 12" id="KW-0639">Primosome</keyword>
<proteinExistence type="inferred from homology"/>
<dbReference type="Proteomes" id="UP000006729">
    <property type="component" value="Chromosome 3"/>
</dbReference>
<dbReference type="Gene3D" id="3.90.920.10">
    <property type="entry name" value="DNA primase, PRIM domain"/>
    <property type="match status" value="1"/>
</dbReference>
<evidence type="ECO:0000256" key="5">
    <source>
        <dbReference type="ARBA" id="ARBA00022515"/>
    </source>
</evidence>
<dbReference type="EC" id="2.7.7.-" evidence="12"/>
<keyword evidence="8 12" id="KW-0235">DNA replication</keyword>
<evidence type="ECO:0000256" key="12">
    <source>
        <dbReference type="RuleBase" id="RU003514"/>
    </source>
</evidence>
<keyword evidence="11" id="KW-0804">Transcription</keyword>
<organism evidence="13 14">
    <name type="scientific">Populus trichocarpa</name>
    <name type="common">Western balsam poplar</name>
    <name type="synonym">Populus balsamifera subsp. trichocarpa</name>
    <dbReference type="NCBI Taxonomy" id="3694"/>
    <lineage>
        <taxon>Eukaryota</taxon>
        <taxon>Viridiplantae</taxon>
        <taxon>Streptophyta</taxon>
        <taxon>Embryophyta</taxon>
        <taxon>Tracheophyta</taxon>
        <taxon>Spermatophyta</taxon>
        <taxon>Magnoliopsida</taxon>
        <taxon>eudicotyledons</taxon>
        <taxon>Gunneridae</taxon>
        <taxon>Pentapetalae</taxon>
        <taxon>rosids</taxon>
        <taxon>fabids</taxon>
        <taxon>Malpighiales</taxon>
        <taxon>Salicaceae</taxon>
        <taxon>Saliceae</taxon>
        <taxon>Populus</taxon>
    </lineage>
</organism>
<evidence type="ECO:0000256" key="3">
    <source>
        <dbReference type="ARBA" id="ARBA00009762"/>
    </source>
</evidence>
<keyword evidence="14" id="KW-1185">Reference proteome</keyword>
<keyword evidence="10" id="KW-0862">Zinc</keyword>
<dbReference type="NCBIfam" id="TIGR00335">
    <property type="entry name" value="primase_sml"/>
    <property type="match status" value="1"/>
</dbReference>
<comment type="cofactor">
    <cofactor evidence="2">
        <name>Mg(2+)</name>
        <dbReference type="ChEBI" id="CHEBI:18420"/>
    </cofactor>
</comment>
<dbReference type="STRING" id="3694.A0A2K2B4W1"/>
<evidence type="ECO:0000256" key="2">
    <source>
        <dbReference type="ARBA" id="ARBA00001946"/>
    </source>
</evidence>
<sequence>MDREESENGREDMLIDGQKQGNVSVPSEFNVNYLKLYYAKLFPYADMFKWMSYGNDGKHPACDQSYFSRREFSFTLENDIYLRYQSFNNVVQLENSIKEKCPFKIDIGPVYSVDPAKKNAYAQSGDNVFTPVERELIFDIDITDYDDVRYCCSGADVCLECWPLMTVAIKVIDTALRDDFGFNHILWVYSGRRGVHCWVCDGKARRLTNEQRAAVADYFRVYKGNENSSKKVSLTGPALHPFLVRSYSEVLERFFETKLLLSQNIFSTEDRYEKILEMIPDKSATSELRGKWQTKKGSKEDINVVRWEQLKNTLQSGKYKAQGLRRCVEEIVFSFTYPRLDMEVSRHMNHLLKAPFCVHPKTGRVCVPIDPNHCDEFDPTTVPTLSQLFEELNIGGTRAEDENEWDRTSLGQSISFFRSSFLQPLLKSCKEEMESSYKAKLQQSKSLLSW</sequence>
<keyword evidence="4 12" id="KW-0240">DNA-directed RNA polymerase</keyword>
<comment type="cofactor">
    <cofactor evidence="1">
        <name>Mn(2+)</name>
        <dbReference type="ChEBI" id="CHEBI:29035"/>
    </cofactor>
</comment>
<evidence type="ECO:0000256" key="10">
    <source>
        <dbReference type="ARBA" id="ARBA00022833"/>
    </source>
</evidence>
<dbReference type="AlphaFoldDB" id="A0A2K2B4W1"/>
<evidence type="ECO:0000313" key="14">
    <source>
        <dbReference type="Proteomes" id="UP000006729"/>
    </source>
</evidence>
<dbReference type="CDD" id="cd04860">
    <property type="entry name" value="AE_Prim_S"/>
    <property type="match status" value="1"/>
</dbReference>
<keyword evidence="9" id="KW-0479">Metal-binding</keyword>
<dbReference type="GO" id="GO:0003899">
    <property type="term" value="F:DNA-directed RNA polymerase activity"/>
    <property type="evidence" value="ECO:0000318"/>
    <property type="project" value="GO_Central"/>
</dbReference>
<gene>
    <name evidence="13" type="ORF">POPTR_003G104700</name>
</gene>
<dbReference type="PANTHER" id="PTHR10536">
    <property type="entry name" value="DNA PRIMASE SMALL SUBUNIT"/>
    <property type="match status" value="1"/>
</dbReference>
<accession>A0A2K2B4W1</accession>
<evidence type="ECO:0000256" key="6">
    <source>
        <dbReference type="ARBA" id="ARBA00022679"/>
    </source>
</evidence>
<protein>
    <recommendedName>
        <fullName evidence="12">DNA primase</fullName>
        <ecNumber evidence="12">2.7.7.-</ecNumber>
    </recommendedName>
</protein>
<comment type="similarity">
    <text evidence="3 12">Belongs to the eukaryotic-type primase small subunit family.</text>
</comment>
<keyword evidence="6 12" id="KW-0808">Transferase</keyword>
<evidence type="ECO:0000256" key="8">
    <source>
        <dbReference type="ARBA" id="ARBA00022705"/>
    </source>
</evidence>
<evidence type="ECO:0000256" key="4">
    <source>
        <dbReference type="ARBA" id="ARBA00022478"/>
    </source>
</evidence>
<reference evidence="13 14" key="1">
    <citation type="journal article" date="2006" name="Science">
        <title>The genome of black cottonwood, Populus trichocarpa (Torr. &amp; Gray).</title>
        <authorList>
            <person name="Tuskan G.A."/>
            <person name="Difazio S."/>
            <person name="Jansson S."/>
            <person name="Bohlmann J."/>
            <person name="Grigoriev I."/>
            <person name="Hellsten U."/>
            <person name="Putnam N."/>
            <person name="Ralph S."/>
            <person name="Rombauts S."/>
            <person name="Salamov A."/>
            <person name="Schein J."/>
            <person name="Sterck L."/>
            <person name="Aerts A."/>
            <person name="Bhalerao R.R."/>
            <person name="Bhalerao R.P."/>
            <person name="Blaudez D."/>
            <person name="Boerjan W."/>
            <person name="Brun A."/>
            <person name="Brunner A."/>
            <person name="Busov V."/>
            <person name="Campbell M."/>
            <person name="Carlson J."/>
            <person name="Chalot M."/>
            <person name="Chapman J."/>
            <person name="Chen G.L."/>
            <person name="Cooper D."/>
            <person name="Coutinho P.M."/>
            <person name="Couturier J."/>
            <person name="Covert S."/>
            <person name="Cronk Q."/>
            <person name="Cunningham R."/>
            <person name="Davis J."/>
            <person name="Degroeve S."/>
            <person name="Dejardin A."/>
            <person name="Depamphilis C."/>
            <person name="Detter J."/>
            <person name="Dirks B."/>
            <person name="Dubchak I."/>
            <person name="Duplessis S."/>
            <person name="Ehlting J."/>
            <person name="Ellis B."/>
            <person name="Gendler K."/>
            <person name="Goodstein D."/>
            <person name="Gribskov M."/>
            <person name="Grimwood J."/>
            <person name="Groover A."/>
            <person name="Gunter L."/>
            <person name="Hamberger B."/>
            <person name="Heinze B."/>
            <person name="Helariutta Y."/>
            <person name="Henrissat B."/>
            <person name="Holligan D."/>
            <person name="Holt R."/>
            <person name="Huang W."/>
            <person name="Islam-Faridi N."/>
            <person name="Jones S."/>
            <person name="Jones-Rhoades M."/>
            <person name="Jorgensen R."/>
            <person name="Joshi C."/>
            <person name="Kangasjarvi J."/>
            <person name="Karlsson J."/>
            <person name="Kelleher C."/>
            <person name="Kirkpatrick R."/>
            <person name="Kirst M."/>
            <person name="Kohler A."/>
            <person name="Kalluri U."/>
            <person name="Larimer F."/>
            <person name="Leebens-Mack J."/>
            <person name="Leple J.C."/>
            <person name="Locascio P."/>
            <person name="Lou Y."/>
            <person name="Lucas S."/>
            <person name="Martin F."/>
            <person name="Montanini B."/>
            <person name="Napoli C."/>
            <person name="Nelson D.R."/>
            <person name="Nelson C."/>
            <person name="Nieminen K."/>
            <person name="Nilsson O."/>
            <person name="Pereda V."/>
            <person name="Peter G."/>
            <person name="Philippe R."/>
            <person name="Pilate G."/>
            <person name="Poliakov A."/>
            <person name="Razumovskaya J."/>
            <person name="Richardson P."/>
            <person name="Rinaldi C."/>
            <person name="Ritland K."/>
            <person name="Rouze P."/>
            <person name="Ryaboy D."/>
            <person name="Schmutz J."/>
            <person name="Schrader J."/>
            <person name="Segerman B."/>
            <person name="Shin H."/>
            <person name="Siddiqui A."/>
            <person name="Sterky F."/>
            <person name="Terry A."/>
            <person name="Tsai C.J."/>
            <person name="Uberbacher E."/>
            <person name="Unneberg P."/>
            <person name="Vahala J."/>
            <person name="Wall K."/>
            <person name="Wessler S."/>
            <person name="Yang G."/>
            <person name="Yin T."/>
            <person name="Douglas C."/>
            <person name="Marra M."/>
            <person name="Sandberg G."/>
            <person name="Van de Peer Y."/>
            <person name="Rokhsar D."/>
        </authorList>
    </citation>
    <scope>NUCLEOTIDE SEQUENCE [LARGE SCALE GENOMIC DNA]</scope>
    <source>
        <strain evidence="14">cv. Nisqually</strain>
    </source>
</reference>
<name>A0A2K2B4W1_POPTR</name>
<dbReference type="FunCoup" id="A0A2K2B4W1">
    <property type="interactions" value="2306"/>
</dbReference>
<evidence type="ECO:0000256" key="11">
    <source>
        <dbReference type="ARBA" id="ARBA00023163"/>
    </source>
</evidence>
<dbReference type="InParanoid" id="A0A2K2B4W1"/>
<evidence type="ECO:0000256" key="1">
    <source>
        <dbReference type="ARBA" id="ARBA00001936"/>
    </source>
</evidence>
<dbReference type="GO" id="GO:0006269">
    <property type="term" value="P:DNA replication, synthesis of primer"/>
    <property type="evidence" value="ECO:0000318"/>
    <property type="project" value="GO_Central"/>
</dbReference>
<evidence type="ECO:0000256" key="7">
    <source>
        <dbReference type="ARBA" id="ARBA00022695"/>
    </source>
</evidence>
<dbReference type="GO" id="GO:0046872">
    <property type="term" value="F:metal ion binding"/>
    <property type="evidence" value="ECO:0007669"/>
    <property type="project" value="UniProtKB-KW"/>
</dbReference>
<evidence type="ECO:0000313" key="13">
    <source>
        <dbReference type="EMBL" id="PNT44817.1"/>
    </source>
</evidence>
<dbReference type="EMBL" id="CM009292">
    <property type="protein sequence ID" value="PNT44817.1"/>
    <property type="molecule type" value="Genomic_DNA"/>
</dbReference>
<evidence type="ECO:0000256" key="9">
    <source>
        <dbReference type="ARBA" id="ARBA00022723"/>
    </source>
</evidence>
<dbReference type="FunFam" id="3.90.920.10:FF:000001">
    <property type="entry name" value="DNA primase"/>
    <property type="match status" value="1"/>
</dbReference>
<dbReference type="InterPro" id="IPR014052">
    <property type="entry name" value="DNA_primase_ssu_euk/arc"/>
</dbReference>
<dbReference type="InterPro" id="IPR002755">
    <property type="entry name" value="DNA_primase_S"/>
</dbReference>
<dbReference type="Pfam" id="PF01896">
    <property type="entry name" value="DNA_primase_S"/>
    <property type="match status" value="1"/>
</dbReference>
<dbReference type="SUPFAM" id="SSF56747">
    <property type="entry name" value="Prim-pol domain"/>
    <property type="match status" value="1"/>
</dbReference>
<dbReference type="GO" id="GO:0005658">
    <property type="term" value="C:alpha DNA polymerase:primase complex"/>
    <property type="evidence" value="ECO:0000318"/>
    <property type="project" value="GO_Central"/>
</dbReference>